<evidence type="ECO:0000256" key="2">
    <source>
        <dbReference type="ARBA" id="ARBA00004496"/>
    </source>
</evidence>
<dbReference type="SUPFAM" id="SSF54928">
    <property type="entry name" value="RNA-binding domain, RBD"/>
    <property type="match status" value="1"/>
</dbReference>
<dbReference type="GO" id="GO:0008380">
    <property type="term" value="P:RNA splicing"/>
    <property type="evidence" value="ECO:0007669"/>
    <property type="project" value="UniProtKB-KW"/>
</dbReference>
<evidence type="ECO:0000256" key="8">
    <source>
        <dbReference type="ARBA" id="ARBA00023242"/>
    </source>
</evidence>
<keyword evidence="4" id="KW-0507">mRNA processing</keyword>
<evidence type="ECO:0000256" key="5">
    <source>
        <dbReference type="ARBA" id="ARBA00022782"/>
    </source>
</evidence>
<dbReference type="OrthoDB" id="4207594at2759"/>
<dbReference type="InterPro" id="IPR000504">
    <property type="entry name" value="RRM_dom"/>
</dbReference>
<dbReference type="GeneID" id="6755288"/>
<evidence type="ECO:0000313" key="12">
    <source>
        <dbReference type="Proteomes" id="UP000009022"/>
    </source>
</evidence>
<dbReference type="GO" id="GO:0005634">
    <property type="term" value="C:nucleus"/>
    <property type="evidence" value="ECO:0000318"/>
    <property type="project" value="GO_Central"/>
</dbReference>
<evidence type="ECO:0000313" key="11">
    <source>
        <dbReference type="EMBL" id="EDV23165.1"/>
    </source>
</evidence>
<name>B3S129_TRIAD</name>
<dbReference type="OMA" id="VITXVAK"/>
<evidence type="ECO:0000256" key="9">
    <source>
        <dbReference type="PROSITE-ProRule" id="PRU00176"/>
    </source>
</evidence>
<evidence type="ECO:0000256" key="7">
    <source>
        <dbReference type="ARBA" id="ARBA00023187"/>
    </source>
</evidence>
<dbReference type="AlphaFoldDB" id="B3S129"/>
<dbReference type="GO" id="GO:0030154">
    <property type="term" value="P:cell differentiation"/>
    <property type="evidence" value="ECO:0007669"/>
    <property type="project" value="UniProtKB-KW"/>
</dbReference>
<feature type="non-terminal residue" evidence="11">
    <location>
        <position position="91"/>
    </location>
</feature>
<dbReference type="STRING" id="10228.B3S129"/>
<dbReference type="InterPro" id="IPR012677">
    <property type="entry name" value="Nucleotide-bd_a/b_plait_sf"/>
</dbReference>
<dbReference type="FunFam" id="3.30.70.330:FF:000077">
    <property type="entry name" value="RNA-binding motif protein 24"/>
    <property type="match status" value="1"/>
</dbReference>
<organism evidence="11 12">
    <name type="scientific">Trichoplax adhaerens</name>
    <name type="common">Trichoplax reptans</name>
    <dbReference type="NCBI Taxonomy" id="10228"/>
    <lineage>
        <taxon>Eukaryota</taxon>
        <taxon>Metazoa</taxon>
        <taxon>Placozoa</taxon>
        <taxon>Uniplacotomia</taxon>
        <taxon>Trichoplacea</taxon>
        <taxon>Trichoplacidae</taxon>
        <taxon>Trichoplax</taxon>
    </lineage>
</organism>
<dbReference type="eggNOG" id="KOG0149">
    <property type="taxonomic scope" value="Eukaryota"/>
</dbReference>
<keyword evidence="5" id="KW-0221">Differentiation</keyword>
<dbReference type="PANTHER" id="PTHR48024:SF56">
    <property type="entry name" value="HETEROGENEOUS NUCLEAR RIBONUCLEOPROTEIN A0"/>
    <property type="match status" value="1"/>
</dbReference>
<feature type="domain" description="RRM" evidence="10">
    <location>
        <begin position="7"/>
        <end position="84"/>
    </location>
</feature>
<accession>B3S129</accession>
<dbReference type="Pfam" id="PF00076">
    <property type="entry name" value="RRM_1"/>
    <property type="match status" value="1"/>
</dbReference>
<protein>
    <recommendedName>
        <fullName evidence="10">RRM domain-containing protein</fullName>
    </recommendedName>
</protein>
<dbReference type="RefSeq" id="XP_002114075.1">
    <property type="nucleotide sequence ID" value="XM_002114039.1"/>
</dbReference>
<dbReference type="GO" id="GO:0005737">
    <property type="term" value="C:cytoplasm"/>
    <property type="evidence" value="ECO:0007669"/>
    <property type="project" value="UniProtKB-SubCell"/>
</dbReference>
<dbReference type="Proteomes" id="UP000009022">
    <property type="component" value="Unassembled WGS sequence"/>
</dbReference>
<dbReference type="InterPro" id="IPR035979">
    <property type="entry name" value="RBD_domain_sf"/>
</dbReference>
<dbReference type="GO" id="GO:0006397">
    <property type="term" value="P:mRNA processing"/>
    <property type="evidence" value="ECO:0007669"/>
    <property type="project" value="UniProtKB-KW"/>
</dbReference>
<dbReference type="PhylomeDB" id="B3S129"/>
<dbReference type="FunCoup" id="B3S129">
    <property type="interactions" value="1998"/>
</dbReference>
<gene>
    <name evidence="11" type="ORF">TRIADDRAFT_7325</name>
</gene>
<keyword evidence="6 9" id="KW-0694">RNA-binding</keyword>
<evidence type="ECO:0000256" key="3">
    <source>
        <dbReference type="ARBA" id="ARBA00022490"/>
    </source>
</evidence>
<reference evidence="11 12" key="1">
    <citation type="journal article" date="2008" name="Nature">
        <title>The Trichoplax genome and the nature of placozoans.</title>
        <authorList>
            <person name="Srivastava M."/>
            <person name="Begovic E."/>
            <person name="Chapman J."/>
            <person name="Putnam N.H."/>
            <person name="Hellsten U."/>
            <person name="Kawashima T."/>
            <person name="Kuo A."/>
            <person name="Mitros T."/>
            <person name="Salamov A."/>
            <person name="Carpenter M.L."/>
            <person name="Signorovitch A.Y."/>
            <person name="Moreno M.A."/>
            <person name="Kamm K."/>
            <person name="Grimwood J."/>
            <person name="Schmutz J."/>
            <person name="Shapiro H."/>
            <person name="Grigoriev I.V."/>
            <person name="Buss L.W."/>
            <person name="Schierwater B."/>
            <person name="Dellaporta S.L."/>
            <person name="Rokhsar D.S."/>
        </authorList>
    </citation>
    <scope>NUCLEOTIDE SEQUENCE [LARGE SCALE GENOMIC DNA]</scope>
    <source>
        <strain evidence="11 12">Grell-BS-1999</strain>
    </source>
</reference>
<dbReference type="PANTHER" id="PTHR48024">
    <property type="entry name" value="GEO13361P1-RELATED"/>
    <property type="match status" value="1"/>
</dbReference>
<dbReference type="CTD" id="6755288"/>
<comment type="subcellular location">
    <subcellularLocation>
        <location evidence="2">Cytoplasm</location>
    </subcellularLocation>
    <subcellularLocation>
        <location evidence="1">Nucleus</location>
    </subcellularLocation>
</comment>
<dbReference type="Gene3D" id="3.30.70.330">
    <property type="match status" value="1"/>
</dbReference>
<dbReference type="InParanoid" id="B3S129"/>
<dbReference type="GO" id="GO:0003730">
    <property type="term" value="F:mRNA 3'-UTR binding"/>
    <property type="evidence" value="ECO:0000318"/>
    <property type="project" value="GO_Central"/>
</dbReference>
<evidence type="ECO:0000256" key="4">
    <source>
        <dbReference type="ARBA" id="ARBA00022664"/>
    </source>
</evidence>
<dbReference type="PROSITE" id="PS50102">
    <property type="entry name" value="RRM"/>
    <property type="match status" value="1"/>
</dbReference>
<dbReference type="InterPro" id="IPR050886">
    <property type="entry name" value="RNA-binding_reg"/>
</dbReference>
<dbReference type="KEGG" id="tad:TRIADDRAFT_7325"/>
<proteinExistence type="predicted"/>
<keyword evidence="3" id="KW-0963">Cytoplasm</keyword>
<dbReference type="SMART" id="SM00360">
    <property type="entry name" value="RRM"/>
    <property type="match status" value="1"/>
</dbReference>
<evidence type="ECO:0000256" key="6">
    <source>
        <dbReference type="ARBA" id="ARBA00022884"/>
    </source>
</evidence>
<dbReference type="EMBL" id="DS985247">
    <property type="protein sequence ID" value="EDV23165.1"/>
    <property type="molecule type" value="Genomic_DNA"/>
</dbReference>
<evidence type="ECO:0000259" key="10">
    <source>
        <dbReference type="PROSITE" id="PS50102"/>
    </source>
</evidence>
<sequence>QKDTTYTKLFVGGLPYHTDDDSLRGYFATFGEIEEAAVIYDRQTGKSRGYGFVTMVDKEGATRACKDTNPIIDGRKANVNLAYLGAKQRPN</sequence>
<dbReference type="HOGENOM" id="CLU_012062_28_10_1"/>
<keyword evidence="12" id="KW-1185">Reference proteome</keyword>
<keyword evidence="7" id="KW-0508">mRNA splicing</keyword>
<keyword evidence="8" id="KW-0539">Nucleus</keyword>
<dbReference type="CDD" id="cd12384">
    <property type="entry name" value="RRM_RBM24_RBM38_like"/>
    <property type="match status" value="1"/>
</dbReference>
<evidence type="ECO:0000256" key="1">
    <source>
        <dbReference type="ARBA" id="ARBA00004123"/>
    </source>
</evidence>
<feature type="non-terminal residue" evidence="11">
    <location>
        <position position="1"/>
    </location>
</feature>